<dbReference type="InterPro" id="IPR003029">
    <property type="entry name" value="S1_domain"/>
</dbReference>
<dbReference type="Gene3D" id="3.40.1260.20">
    <property type="entry name" value="Ribonuclease E, catalytic domain"/>
    <property type="match status" value="1"/>
</dbReference>
<evidence type="ECO:0000256" key="6">
    <source>
        <dbReference type="ARBA" id="ARBA00022490"/>
    </source>
</evidence>
<accession>A0A0F9WVJ8</accession>
<dbReference type="AlphaFoldDB" id="A0A0F9WVJ8"/>
<evidence type="ECO:0000256" key="5">
    <source>
        <dbReference type="ARBA" id="ARBA00022475"/>
    </source>
</evidence>
<keyword evidence="12" id="KW-0699">rRNA-binding</keyword>
<dbReference type="Pfam" id="PF10150">
    <property type="entry name" value="RNase_E_G"/>
    <property type="match status" value="1"/>
</dbReference>
<keyword evidence="16" id="KW-0694">RNA-binding</keyword>
<evidence type="ECO:0000256" key="4">
    <source>
        <dbReference type="ARBA" id="ARBA00017719"/>
    </source>
</evidence>
<dbReference type="EMBL" id="LAZR01000192">
    <property type="protein sequence ID" value="KKN82958.1"/>
    <property type="molecule type" value="Genomic_DNA"/>
</dbReference>
<evidence type="ECO:0000256" key="18">
    <source>
        <dbReference type="SAM" id="MobiDB-lite"/>
    </source>
</evidence>
<evidence type="ECO:0000256" key="7">
    <source>
        <dbReference type="ARBA" id="ARBA00022519"/>
    </source>
</evidence>
<evidence type="ECO:0000256" key="15">
    <source>
        <dbReference type="ARBA" id="ARBA00022842"/>
    </source>
</evidence>
<feature type="domain" description="S1 motif" evidence="19">
    <location>
        <begin position="36"/>
        <end position="127"/>
    </location>
</feature>
<dbReference type="Pfam" id="PF20833">
    <property type="entry name" value="RNase_E_G_Thio"/>
    <property type="match status" value="1"/>
</dbReference>
<dbReference type="CDD" id="cd04453">
    <property type="entry name" value="S1_RNase_E"/>
    <property type="match status" value="1"/>
</dbReference>
<evidence type="ECO:0000256" key="1">
    <source>
        <dbReference type="ARBA" id="ARBA00001946"/>
    </source>
</evidence>
<evidence type="ECO:0000256" key="11">
    <source>
        <dbReference type="ARBA" id="ARBA00022723"/>
    </source>
</evidence>
<dbReference type="PANTHER" id="PTHR30001:SF1">
    <property type="entry name" value="RIBONUCLEASE E_G-LIKE PROTEIN, CHLOROPLASTIC"/>
    <property type="match status" value="1"/>
</dbReference>
<dbReference type="NCBIfam" id="TIGR00757">
    <property type="entry name" value="RNaseEG"/>
    <property type="match status" value="1"/>
</dbReference>
<dbReference type="GO" id="GO:0016787">
    <property type="term" value="F:hydrolase activity"/>
    <property type="evidence" value="ECO:0007669"/>
    <property type="project" value="UniProtKB-KW"/>
</dbReference>
<dbReference type="GO" id="GO:0008033">
    <property type="term" value="P:tRNA processing"/>
    <property type="evidence" value="ECO:0007669"/>
    <property type="project" value="UniProtKB-KW"/>
</dbReference>
<keyword evidence="13" id="KW-0255">Endonuclease</keyword>
<keyword evidence="7" id="KW-0997">Cell inner membrane</keyword>
<evidence type="ECO:0000256" key="14">
    <source>
        <dbReference type="ARBA" id="ARBA00022801"/>
    </source>
</evidence>
<sequence length="676" mass="75274">MLINTLEGHECRIAIVDDGRLQELYVERSRSASHVGNIYKGRITNVEAAIQAAFVDFGLGKNGFLHISDLHPRFFPKGKATDSESVGRKRPHYHRPPIQECFKRGQEVVVQMTKEGIGTKGPTLTTYLSIPGRLLVMMPGMSRLGVSRKVEDDDLRSKAKATLEELKLPPNMGFIVRTAGIGRPKREMQRDLNYLLRLWKDVDKLAKEVKAPAEIYQESDLVIRTLRDIYNSEIKRIICDSTEDARKVKRFLDMAVPRGKHVVEVYAGTAGLFSDYGLENEIERMYARRVDLVSGGSLVIDQAEALVAIDINSGKFREHSDAETTALKTDLEAAREIARQLRIRDLGGQIVIDFIDLRDERHCRQVERELREAIKPDRAKTKILRMSQFGIVEMTRQRVRPSLKESIYRTCAHCDGAGVVKSEESQTIHIMRSLQHLCANDSIASVDVAVTPAVAHHLNNLHRTQLAELESATGRTIIVRAEPDLTGNEVRFNCLNQRGSSVAWEKTFAQPKTGSSGKVAIETVALAKLPKEKEPAAESTDEETVEKVPAKTRKKRSRRSRSRSSKTEAKVDAAAEAAEPAAETSDDEDGPKAKKSRRRGRRGGKKHARKPAKVDSDKTDAPVDTPEETALPEPPDEPAPTPADERPLDGSGAAEELNTDWPFADWAKENGEQANS</sequence>
<evidence type="ECO:0000256" key="3">
    <source>
        <dbReference type="ARBA" id="ARBA00005663"/>
    </source>
</evidence>
<keyword evidence="8" id="KW-0698">rRNA processing</keyword>
<keyword evidence="15" id="KW-0460">Magnesium</keyword>
<evidence type="ECO:0000256" key="10">
    <source>
        <dbReference type="ARBA" id="ARBA00022722"/>
    </source>
</evidence>
<evidence type="ECO:0000256" key="2">
    <source>
        <dbReference type="ARBA" id="ARBA00004496"/>
    </source>
</evidence>
<feature type="compositionally biased region" description="Basic and acidic residues" evidence="18">
    <location>
        <begin position="612"/>
        <end position="621"/>
    </location>
</feature>
<evidence type="ECO:0000256" key="8">
    <source>
        <dbReference type="ARBA" id="ARBA00022552"/>
    </source>
</evidence>
<dbReference type="PROSITE" id="PS50126">
    <property type="entry name" value="S1"/>
    <property type="match status" value="1"/>
</dbReference>
<dbReference type="SUPFAM" id="SSF50249">
    <property type="entry name" value="Nucleic acid-binding proteins"/>
    <property type="match status" value="1"/>
</dbReference>
<evidence type="ECO:0000256" key="12">
    <source>
        <dbReference type="ARBA" id="ARBA00022730"/>
    </source>
</evidence>
<comment type="caution">
    <text evidence="20">The sequence shown here is derived from an EMBL/GenBank/DDBJ whole genome shotgun (WGS) entry which is preliminary data.</text>
</comment>
<evidence type="ECO:0000256" key="16">
    <source>
        <dbReference type="ARBA" id="ARBA00022884"/>
    </source>
</evidence>
<organism evidence="20">
    <name type="scientific">marine sediment metagenome</name>
    <dbReference type="NCBI Taxonomy" id="412755"/>
    <lineage>
        <taxon>unclassified sequences</taxon>
        <taxon>metagenomes</taxon>
        <taxon>ecological metagenomes</taxon>
    </lineage>
</organism>
<feature type="compositionally biased region" description="Basic residues" evidence="18">
    <location>
        <begin position="593"/>
        <end position="611"/>
    </location>
</feature>
<feature type="region of interest" description="Disordered" evidence="18">
    <location>
        <begin position="531"/>
        <end position="676"/>
    </location>
</feature>
<keyword evidence="14" id="KW-0378">Hydrolase</keyword>
<comment type="subcellular location">
    <subcellularLocation>
        <location evidence="2">Cytoplasm</location>
    </subcellularLocation>
</comment>
<feature type="compositionally biased region" description="Basic and acidic residues" evidence="18">
    <location>
        <begin position="666"/>
        <end position="676"/>
    </location>
</feature>
<gene>
    <name evidence="20" type="ORF">LCGC14_0303730</name>
</gene>
<comment type="similarity">
    <text evidence="3">Belongs to the RNase E/G family. RNase G subfamily.</text>
</comment>
<dbReference type="InterPro" id="IPR048583">
    <property type="entry name" value="RNase_E_G_thioredoxin-like"/>
</dbReference>
<dbReference type="GO" id="GO:0006364">
    <property type="term" value="P:rRNA processing"/>
    <property type="evidence" value="ECO:0007669"/>
    <property type="project" value="UniProtKB-KW"/>
</dbReference>
<name>A0A0F9WVJ8_9ZZZZ</name>
<dbReference type="Gene3D" id="2.40.50.140">
    <property type="entry name" value="Nucleic acid-binding proteins"/>
    <property type="match status" value="1"/>
</dbReference>
<dbReference type="GO" id="GO:0005737">
    <property type="term" value="C:cytoplasm"/>
    <property type="evidence" value="ECO:0007669"/>
    <property type="project" value="UniProtKB-SubCell"/>
</dbReference>
<dbReference type="PANTHER" id="PTHR30001">
    <property type="entry name" value="RIBONUCLEASE"/>
    <property type="match status" value="1"/>
</dbReference>
<evidence type="ECO:0000256" key="9">
    <source>
        <dbReference type="ARBA" id="ARBA00022694"/>
    </source>
</evidence>
<dbReference type="GO" id="GO:0019843">
    <property type="term" value="F:rRNA binding"/>
    <property type="evidence" value="ECO:0007669"/>
    <property type="project" value="UniProtKB-KW"/>
</dbReference>
<dbReference type="InterPro" id="IPR004659">
    <property type="entry name" value="RNase_E/G"/>
</dbReference>
<dbReference type="InterPro" id="IPR012340">
    <property type="entry name" value="NA-bd_OB-fold"/>
</dbReference>
<evidence type="ECO:0000256" key="13">
    <source>
        <dbReference type="ARBA" id="ARBA00022759"/>
    </source>
</evidence>
<keyword evidence="5" id="KW-1003">Cell membrane</keyword>
<evidence type="ECO:0000256" key="17">
    <source>
        <dbReference type="ARBA" id="ARBA00023136"/>
    </source>
</evidence>
<dbReference type="GO" id="GO:0004540">
    <property type="term" value="F:RNA nuclease activity"/>
    <property type="evidence" value="ECO:0007669"/>
    <property type="project" value="InterPro"/>
</dbReference>
<feature type="compositionally biased region" description="Low complexity" evidence="18">
    <location>
        <begin position="574"/>
        <end position="583"/>
    </location>
</feature>
<keyword evidence="17" id="KW-0472">Membrane</keyword>
<keyword evidence="9" id="KW-0819">tRNA processing</keyword>
<feature type="compositionally biased region" description="Basic residues" evidence="18">
    <location>
        <begin position="550"/>
        <end position="564"/>
    </location>
</feature>
<keyword evidence="6" id="KW-0963">Cytoplasm</keyword>
<keyword evidence="11" id="KW-0479">Metal-binding</keyword>
<reference evidence="20" key="1">
    <citation type="journal article" date="2015" name="Nature">
        <title>Complex archaea that bridge the gap between prokaryotes and eukaryotes.</title>
        <authorList>
            <person name="Spang A."/>
            <person name="Saw J.H."/>
            <person name="Jorgensen S.L."/>
            <person name="Zaremba-Niedzwiedzka K."/>
            <person name="Martijn J."/>
            <person name="Lind A.E."/>
            <person name="van Eijk R."/>
            <person name="Schleper C."/>
            <person name="Guy L."/>
            <person name="Ettema T.J."/>
        </authorList>
    </citation>
    <scope>NUCLEOTIDE SEQUENCE</scope>
</reference>
<evidence type="ECO:0000313" key="20">
    <source>
        <dbReference type="EMBL" id="KKN82958.1"/>
    </source>
</evidence>
<comment type="cofactor">
    <cofactor evidence="1">
        <name>Mg(2+)</name>
        <dbReference type="ChEBI" id="CHEBI:18420"/>
    </cofactor>
</comment>
<protein>
    <recommendedName>
        <fullName evidence="4">Ribonuclease G</fullName>
    </recommendedName>
</protein>
<dbReference type="SMART" id="SM00316">
    <property type="entry name" value="S1"/>
    <property type="match status" value="1"/>
</dbReference>
<proteinExistence type="inferred from homology"/>
<evidence type="ECO:0000259" key="19">
    <source>
        <dbReference type="PROSITE" id="PS50126"/>
    </source>
</evidence>
<dbReference type="Pfam" id="PF00575">
    <property type="entry name" value="S1"/>
    <property type="match status" value="1"/>
</dbReference>
<dbReference type="InterPro" id="IPR019307">
    <property type="entry name" value="RNA-bd_AU-1/RNase_E/G"/>
</dbReference>
<keyword evidence="10" id="KW-0540">Nuclease</keyword>
<dbReference type="GO" id="GO:0046872">
    <property type="term" value="F:metal ion binding"/>
    <property type="evidence" value="ECO:0007669"/>
    <property type="project" value="UniProtKB-KW"/>
</dbReference>
<dbReference type="GO" id="GO:0004519">
    <property type="term" value="F:endonuclease activity"/>
    <property type="evidence" value="ECO:0007669"/>
    <property type="project" value="UniProtKB-KW"/>
</dbReference>